<comment type="subcellular location">
    <subcellularLocation>
        <location evidence="1 11">Cell outer membrane</location>
        <topology evidence="1 11">Multi-pass membrane protein</topology>
    </subcellularLocation>
</comment>
<keyword evidence="8 12" id="KW-0798">TonB box</keyword>
<evidence type="ECO:0000256" key="6">
    <source>
        <dbReference type="ARBA" id="ARBA00023004"/>
    </source>
</evidence>
<gene>
    <name evidence="16" type="ORF">E4634_05775</name>
</gene>
<organism evidence="16 17">
    <name type="scientific">Mangrovimicrobium sediminis</name>
    <dbReference type="NCBI Taxonomy" id="2562682"/>
    <lineage>
        <taxon>Bacteria</taxon>
        <taxon>Pseudomonadati</taxon>
        <taxon>Pseudomonadota</taxon>
        <taxon>Gammaproteobacteria</taxon>
        <taxon>Cellvibrionales</taxon>
        <taxon>Halieaceae</taxon>
        <taxon>Mangrovimicrobium</taxon>
    </lineage>
</organism>
<evidence type="ECO:0000256" key="13">
    <source>
        <dbReference type="SAM" id="SignalP"/>
    </source>
</evidence>
<keyword evidence="3 11" id="KW-1134">Transmembrane beta strand</keyword>
<comment type="similarity">
    <text evidence="11 12">Belongs to the TonB-dependent receptor family.</text>
</comment>
<keyword evidence="16" id="KW-0675">Receptor</keyword>
<evidence type="ECO:0000313" key="17">
    <source>
        <dbReference type="Proteomes" id="UP000298050"/>
    </source>
</evidence>
<dbReference type="InterPro" id="IPR039426">
    <property type="entry name" value="TonB-dep_rcpt-like"/>
</dbReference>
<comment type="caution">
    <text evidence="16">The sequence shown here is derived from an EMBL/GenBank/DDBJ whole genome shotgun (WGS) entry which is preliminary data.</text>
</comment>
<keyword evidence="17" id="KW-1185">Reference proteome</keyword>
<dbReference type="InterPro" id="IPR012910">
    <property type="entry name" value="Plug_dom"/>
</dbReference>
<evidence type="ECO:0000259" key="14">
    <source>
        <dbReference type="Pfam" id="PF00593"/>
    </source>
</evidence>
<evidence type="ECO:0000313" key="16">
    <source>
        <dbReference type="EMBL" id="TGD74708.1"/>
    </source>
</evidence>
<dbReference type="InterPro" id="IPR036942">
    <property type="entry name" value="Beta-barrel_TonB_sf"/>
</dbReference>
<proteinExistence type="inferred from homology"/>
<feature type="chain" id="PRO_5021281700" evidence="13">
    <location>
        <begin position="27"/>
        <end position="683"/>
    </location>
</feature>
<keyword evidence="13" id="KW-0732">Signal</keyword>
<dbReference type="OrthoDB" id="9760620at2"/>
<keyword evidence="10 11" id="KW-0998">Cell outer membrane</keyword>
<feature type="domain" description="TonB-dependent receptor-like beta-barrel" evidence="14">
    <location>
        <begin position="182"/>
        <end position="647"/>
    </location>
</feature>
<reference evidence="16 17" key="1">
    <citation type="submission" date="2019-04" db="EMBL/GenBank/DDBJ databases">
        <title>Taxonomy of novel Haliea sp. from mangrove soil of West Coast of India.</title>
        <authorList>
            <person name="Verma A."/>
            <person name="Kumar P."/>
            <person name="Krishnamurthi S."/>
        </authorList>
    </citation>
    <scope>NUCLEOTIDE SEQUENCE [LARGE SCALE GENOMIC DNA]</scope>
    <source>
        <strain evidence="16 17">SAOS-164</strain>
    </source>
</reference>
<dbReference type="InterPro" id="IPR037066">
    <property type="entry name" value="Plug_dom_sf"/>
</dbReference>
<evidence type="ECO:0000259" key="15">
    <source>
        <dbReference type="Pfam" id="PF07715"/>
    </source>
</evidence>
<evidence type="ECO:0000256" key="11">
    <source>
        <dbReference type="PROSITE-ProRule" id="PRU01360"/>
    </source>
</evidence>
<dbReference type="PANTHER" id="PTHR32552:SF81">
    <property type="entry name" value="TONB-DEPENDENT OUTER MEMBRANE RECEPTOR"/>
    <property type="match status" value="1"/>
</dbReference>
<evidence type="ECO:0000256" key="5">
    <source>
        <dbReference type="ARBA" id="ARBA00022692"/>
    </source>
</evidence>
<feature type="signal peptide" evidence="13">
    <location>
        <begin position="1"/>
        <end position="26"/>
    </location>
</feature>
<evidence type="ECO:0000256" key="9">
    <source>
        <dbReference type="ARBA" id="ARBA00023136"/>
    </source>
</evidence>
<keyword evidence="4" id="KW-0410">Iron transport</keyword>
<protein>
    <submittedName>
        <fullName evidence="16">TonB-dependent receptor</fullName>
    </submittedName>
</protein>
<dbReference type="PROSITE" id="PS52016">
    <property type="entry name" value="TONB_DEPENDENT_REC_3"/>
    <property type="match status" value="1"/>
</dbReference>
<dbReference type="PANTHER" id="PTHR32552">
    <property type="entry name" value="FERRICHROME IRON RECEPTOR-RELATED"/>
    <property type="match status" value="1"/>
</dbReference>
<evidence type="ECO:0000256" key="8">
    <source>
        <dbReference type="ARBA" id="ARBA00023077"/>
    </source>
</evidence>
<keyword evidence="2 11" id="KW-0813">Transport</keyword>
<evidence type="ECO:0000256" key="7">
    <source>
        <dbReference type="ARBA" id="ARBA00023065"/>
    </source>
</evidence>
<keyword evidence="5 11" id="KW-0812">Transmembrane</keyword>
<dbReference type="RefSeq" id="WP_135441729.1">
    <property type="nucleotide sequence ID" value="NZ_SRLE01000005.1"/>
</dbReference>
<dbReference type="GO" id="GO:0009279">
    <property type="term" value="C:cell outer membrane"/>
    <property type="evidence" value="ECO:0007669"/>
    <property type="project" value="UniProtKB-SubCell"/>
</dbReference>
<dbReference type="AlphaFoldDB" id="A0A4Z0M5R0"/>
<dbReference type="Proteomes" id="UP000298050">
    <property type="component" value="Unassembled WGS sequence"/>
</dbReference>
<dbReference type="InterPro" id="IPR000531">
    <property type="entry name" value="Beta-barrel_TonB"/>
</dbReference>
<keyword evidence="7" id="KW-0406">Ion transport</keyword>
<dbReference type="EMBL" id="SRLE01000005">
    <property type="protein sequence ID" value="TGD74708.1"/>
    <property type="molecule type" value="Genomic_DNA"/>
</dbReference>
<evidence type="ECO:0000256" key="3">
    <source>
        <dbReference type="ARBA" id="ARBA00022452"/>
    </source>
</evidence>
<evidence type="ECO:0000256" key="4">
    <source>
        <dbReference type="ARBA" id="ARBA00022496"/>
    </source>
</evidence>
<evidence type="ECO:0000256" key="1">
    <source>
        <dbReference type="ARBA" id="ARBA00004571"/>
    </source>
</evidence>
<dbReference type="Gene3D" id="2.40.170.20">
    <property type="entry name" value="TonB-dependent receptor, beta-barrel domain"/>
    <property type="match status" value="1"/>
</dbReference>
<dbReference type="SUPFAM" id="SSF56935">
    <property type="entry name" value="Porins"/>
    <property type="match status" value="1"/>
</dbReference>
<keyword evidence="6" id="KW-0408">Iron</keyword>
<accession>A0A4Z0M5R0</accession>
<feature type="domain" description="TonB-dependent receptor plug" evidence="15">
    <location>
        <begin position="48"/>
        <end position="156"/>
    </location>
</feature>
<keyword evidence="9 11" id="KW-0472">Membrane</keyword>
<evidence type="ECO:0000256" key="2">
    <source>
        <dbReference type="ARBA" id="ARBA00022448"/>
    </source>
</evidence>
<sequence>MRNDITLRAVRGALLLLAGAAGGAAADVDTAEQVLVTASRLPESGSALPLSWSSVDADALALTGHVHINELMQRVPGAWLSRGNGQESLAALRSPVLTGAGGCGAFFMAFDGISLRAPGFCNINQMFDANTEQAGRIEVIRGPASALYGSNAMHGVINVISAAPTEAPSSRVSLEAGPDDYYRGKVHYGNTWGRHGVSLSAHGTSDGGYKDDSGYDEQKMTLRHDYAGELWSFSSAVNASNLNQETAGYIQGFEAYKDDSLKDTNPNPEAYRDARSLLAYSRASRALGDNHQLVLTPYVRDNQMEFLMHFLAWQPVEENGHRSLGLQAAVHSDLGAWQWINGSDIDFTDGWLKETQAEDFSPNQPAGVHYDYEVEASTAALFSQLRWSADALTLDGGVRWEYTRYDYDNQTADGDACSPDASACRFYRPADRDDDFDNFSLNAGASYALGESQLVFLRAARGFRAPQATELYRLQSGQRVADLDSEQLDNLEVGLRGTLAQSLSYEISAYAMDKDNVIFQDSNRYNVSGASTEHRGIEASLAWTSDTWYAEADASFARHTYSSRIQLLGSSGDIKGNDVDTAPREFGSARLGRRFGRGVAELEWVYMGEYFLDPDNEHEYDGHSLFNLRLSADLGRQWQASLRLTNLLDEDYAERADYGFGSYRYFVGQPRGAYLEVAYSPGG</sequence>
<dbReference type="Gene3D" id="2.170.130.10">
    <property type="entry name" value="TonB-dependent receptor, plug domain"/>
    <property type="match status" value="1"/>
</dbReference>
<evidence type="ECO:0000256" key="12">
    <source>
        <dbReference type="RuleBase" id="RU003357"/>
    </source>
</evidence>
<evidence type="ECO:0000256" key="10">
    <source>
        <dbReference type="ARBA" id="ARBA00023237"/>
    </source>
</evidence>
<dbReference type="Pfam" id="PF00593">
    <property type="entry name" value="TonB_dep_Rec_b-barrel"/>
    <property type="match status" value="1"/>
</dbReference>
<dbReference type="GO" id="GO:0006826">
    <property type="term" value="P:iron ion transport"/>
    <property type="evidence" value="ECO:0007669"/>
    <property type="project" value="UniProtKB-KW"/>
</dbReference>
<dbReference type="Pfam" id="PF07715">
    <property type="entry name" value="Plug"/>
    <property type="match status" value="1"/>
</dbReference>
<name>A0A4Z0M5R0_9GAMM</name>